<sequence>MVQRALNGPSMLRATPEDKKAFKKNSRPDWHGMYEELHSFLRSVGSESGTPSEAYSWLMEPVEENGKMASRFVWLLKSTEEHDGAVDCADQPFPPLDRDAAWVVVARKATAEDAEGEVADEYLHNGNSLVGLTGWKRRSGEHHVLMGPEKIHFPAGKGDVEWKDLDHDMVRVQDKIKDEVEEWSLSIVQDLLRRQSCPYSVYELKNFGIDLNAVVAAIRAEESKKGAVKEKPETPNPATPPEGGGTEGHSAKRLEYQKRQAALAESRTSACTGGNKQVPPPGSYSPKDRKACDFCMGGWAHADRQGDCWVGSKTSKCPSDYLDSRINSARPDVRQNAQMRIFNTKYRFPRDLPGFTTKKRSTMTDAQKSVVGANAADGQPNMSRQFENLAKELKDKLVQEVDDIKSREEFENNGEPLSASQGHVHVTLGSVKKIQGFTPMTPEEHKEGNPLRSTRPADYLEKEVTLVTSLLASVVRAFTQITAVLHHEGRLDSKKSSNVLGVIEEMKTTWLLPKFPVLPQGLPRDACYDLCYTIWLVGLLVL</sequence>
<feature type="compositionally biased region" description="Basic and acidic residues" evidence="1">
    <location>
        <begin position="15"/>
        <end position="27"/>
    </location>
</feature>
<keyword evidence="3" id="KW-1185">Reference proteome</keyword>
<dbReference type="Proteomes" id="UP001190700">
    <property type="component" value="Unassembled WGS sequence"/>
</dbReference>
<dbReference type="AlphaFoldDB" id="A0AAE0GPE6"/>
<evidence type="ECO:0000313" key="2">
    <source>
        <dbReference type="EMBL" id="KAK3281827.1"/>
    </source>
</evidence>
<feature type="region of interest" description="Disordered" evidence="1">
    <location>
        <begin position="1"/>
        <end position="27"/>
    </location>
</feature>
<feature type="region of interest" description="Disordered" evidence="1">
    <location>
        <begin position="223"/>
        <end position="249"/>
    </location>
</feature>
<dbReference type="EMBL" id="LGRX02003693">
    <property type="protein sequence ID" value="KAK3281827.1"/>
    <property type="molecule type" value="Genomic_DNA"/>
</dbReference>
<feature type="compositionally biased region" description="Polar residues" evidence="1">
    <location>
        <begin position="266"/>
        <end position="275"/>
    </location>
</feature>
<organism evidence="2 3">
    <name type="scientific">Cymbomonas tetramitiformis</name>
    <dbReference type="NCBI Taxonomy" id="36881"/>
    <lineage>
        <taxon>Eukaryota</taxon>
        <taxon>Viridiplantae</taxon>
        <taxon>Chlorophyta</taxon>
        <taxon>Pyramimonadophyceae</taxon>
        <taxon>Pyramimonadales</taxon>
        <taxon>Pyramimonadaceae</taxon>
        <taxon>Cymbomonas</taxon>
    </lineage>
</organism>
<comment type="caution">
    <text evidence="2">The sequence shown here is derived from an EMBL/GenBank/DDBJ whole genome shotgun (WGS) entry which is preliminary data.</text>
</comment>
<evidence type="ECO:0000256" key="1">
    <source>
        <dbReference type="SAM" id="MobiDB-lite"/>
    </source>
</evidence>
<feature type="region of interest" description="Disordered" evidence="1">
    <location>
        <begin position="265"/>
        <end position="287"/>
    </location>
</feature>
<name>A0AAE0GPE6_9CHLO</name>
<accession>A0AAE0GPE6</accession>
<protein>
    <submittedName>
        <fullName evidence="2">Uncharacterized protein</fullName>
    </submittedName>
</protein>
<evidence type="ECO:0000313" key="3">
    <source>
        <dbReference type="Proteomes" id="UP001190700"/>
    </source>
</evidence>
<gene>
    <name evidence="2" type="ORF">CYMTET_10407</name>
</gene>
<reference evidence="2 3" key="1">
    <citation type="journal article" date="2015" name="Genome Biol. Evol.">
        <title>Comparative Genomics of a Bacterivorous Green Alga Reveals Evolutionary Causalities and Consequences of Phago-Mixotrophic Mode of Nutrition.</title>
        <authorList>
            <person name="Burns J.A."/>
            <person name="Paasch A."/>
            <person name="Narechania A."/>
            <person name="Kim E."/>
        </authorList>
    </citation>
    <scope>NUCLEOTIDE SEQUENCE [LARGE SCALE GENOMIC DNA]</scope>
    <source>
        <strain evidence="2 3">PLY_AMNH</strain>
    </source>
</reference>
<feature type="compositionally biased region" description="Basic and acidic residues" evidence="1">
    <location>
        <begin position="223"/>
        <end position="233"/>
    </location>
</feature>
<proteinExistence type="predicted"/>